<dbReference type="SUPFAM" id="SSF54631">
    <property type="entry name" value="CBS-domain pair"/>
    <property type="match status" value="1"/>
</dbReference>
<dbReference type="InterPro" id="IPR001789">
    <property type="entry name" value="Sig_transdc_resp-reg_receiver"/>
</dbReference>
<dbReference type="STRING" id="888061.AXF15_08655"/>
<dbReference type="Pfam" id="PF00571">
    <property type="entry name" value="CBS"/>
    <property type="match status" value="2"/>
</dbReference>
<sequence length="295" mass="32594">MLTGLHMAIVDGDIPFRDHLAKMLTDLGYTVHCADTGAQVPELLHSAAPEILFLGAGLDAQELLPKIRFAAPGCKVIVLADGDDVSAVHRAWELGAFDYLCKPLDVDALAIRLREIAALPVEEEREKLAFEIMIPIQHYTCVQASCTIREGIEQLKRASENFVSLGLMMEVGHRAVLVFDGEEMVGVLTMRNLIQAIRPGYITAPSGLPPRSMRHSPVFWAGVFTSQVKELEAKCVAEIMNPRPPVVHCRANLMQVAQLLCEENRRRVVVEQDGKAIGVIREQELFAQISRQLLG</sequence>
<proteinExistence type="predicted"/>
<evidence type="ECO:0000259" key="3">
    <source>
        <dbReference type="PROSITE" id="PS50110"/>
    </source>
</evidence>
<reference evidence="5" key="1">
    <citation type="submission" date="2016-02" db="EMBL/GenBank/DDBJ databases">
        <authorList>
            <person name="Holder M.E."/>
            <person name="Ajami N.J."/>
            <person name="Petrosino J.F."/>
        </authorList>
    </citation>
    <scope>NUCLEOTIDE SEQUENCE [LARGE SCALE GENOMIC DNA]</scope>
    <source>
        <strain evidence="5">DSM 12838</strain>
    </source>
</reference>
<evidence type="ECO:0000256" key="1">
    <source>
        <dbReference type="ARBA" id="ARBA00023122"/>
    </source>
</evidence>
<dbReference type="InterPro" id="IPR011006">
    <property type="entry name" value="CheY-like_superfamily"/>
</dbReference>
<dbReference type="AlphaFoldDB" id="A0A0X8JQV4"/>
<dbReference type="PANTHER" id="PTHR43080:SF2">
    <property type="entry name" value="CBS DOMAIN-CONTAINING PROTEIN"/>
    <property type="match status" value="1"/>
</dbReference>
<evidence type="ECO:0000313" key="4">
    <source>
        <dbReference type="EMBL" id="AMD93161.1"/>
    </source>
</evidence>
<keyword evidence="1" id="KW-0129">CBS domain</keyword>
<dbReference type="PROSITE" id="PS50110">
    <property type="entry name" value="RESPONSE_REGULATORY"/>
    <property type="match status" value="1"/>
</dbReference>
<feature type="domain" description="Response regulatory" evidence="3">
    <location>
        <begin position="6"/>
        <end position="117"/>
    </location>
</feature>
<dbReference type="Gene3D" id="3.10.580.10">
    <property type="entry name" value="CBS-domain"/>
    <property type="match status" value="1"/>
</dbReference>
<dbReference type="Pfam" id="PF00072">
    <property type="entry name" value="Response_reg"/>
    <property type="match status" value="1"/>
</dbReference>
<evidence type="ECO:0000313" key="5">
    <source>
        <dbReference type="Proteomes" id="UP000063964"/>
    </source>
</evidence>
<comment type="caution">
    <text evidence="2">Lacks conserved residue(s) required for the propagation of feature annotation.</text>
</comment>
<dbReference type="SUPFAM" id="SSF52172">
    <property type="entry name" value="CheY-like"/>
    <property type="match status" value="1"/>
</dbReference>
<dbReference type="GO" id="GO:0000160">
    <property type="term" value="P:phosphorelay signal transduction system"/>
    <property type="evidence" value="ECO:0007669"/>
    <property type="project" value="InterPro"/>
</dbReference>
<gene>
    <name evidence="4" type="ORF">AXF15_08655</name>
</gene>
<dbReference type="OrthoDB" id="9800029at2"/>
<dbReference type="InterPro" id="IPR000644">
    <property type="entry name" value="CBS_dom"/>
</dbReference>
<keyword evidence="5" id="KW-1185">Reference proteome</keyword>
<dbReference type="SMART" id="SM00448">
    <property type="entry name" value="REC"/>
    <property type="match status" value="1"/>
</dbReference>
<dbReference type="CDD" id="cd02205">
    <property type="entry name" value="CBS_pair_SF"/>
    <property type="match status" value="1"/>
</dbReference>
<organism evidence="4 5">
    <name type="scientific">Desulfomicrobium orale DSM 12838</name>
    <dbReference type="NCBI Taxonomy" id="888061"/>
    <lineage>
        <taxon>Bacteria</taxon>
        <taxon>Pseudomonadati</taxon>
        <taxon>Thermodesulfobacteriota</taxon>
        <taxon>Desulfovibrionia</taxon>
        <taxon>Desulfovibrionales</taxon>
        <taxon>Desulfomicrobiaceae</taxon>
        <taxon>Desulfomicrobium</taxon>
    </lineage>
</organism>
<dbReference type="Proteomes" id="UP000063964">
    <property type="component" value="Chromosome"/>
</dbReference>
<dbReference type="InterPro" id="IPR051257">
    <property type="entry name" value="Diverse_CBS-Domain"/>
</dbReference>
<accession>A0A0X8JQV4</accession>
<name>A0A0X8JQV4_9BACT</name>
<dbReference type="InterPro" id="IPR046342">
    <property type="entry name" value="CBS_dom_sf"/>
</dbReference>
<protein>
    <recommendedName>
        <fullName evidence="3">Response regulatory domain-containing protein</fullName>
    </recommendedName>
</protein>
<dbReference type="CDD" id="cd00156">
    <property type="entry name" value="REC"/>
    <property type="match status" value="1"/>
</dbReference>
<dbReference type="EMBL" id="CP014230">
    <property type="protein sequence ID" value="AMD93161.1"/>
    <property type="molecule type" value="Genomic_DNA"/>
</dbReference>
<dbReference type="KEGG" id="doa:AXF15_08655"/>
<dbReference type="Gene3D" id="3.40.50.2300">
    <property type="match status" value="1"/>
</dbReference>
<dbReference type="PANTHER" id="PTHR43080">
    <property type="entry name" value="CBS DOMAIN-CONTAINING PROTEIN CBSX3, MITOCHONDRIAL"/>
    <property type="match status" value="1"/>
</dbReference>
<evidence type="ECO:0000256" key="2">
    <source>
        <dbReference type="PROSITE-ProRule" id="PRU00169"/>
    </source>
</evidence>